<comment type="similarity">
    <text evidence="2">Belongs to the akirin family.</text>
</comment>
<name>A0A6V7VBT6_MELEN</name>
<proteinExistence type="inferred from homology"/>
<organism evidence="6 7">
    <name type="scientific">Meloidogyne enterolobii</name>
    <name type="common">Root-knot nematode worm</name>
    <name type="synonym">Meloidogyne mayaguensis</name>
    <dbReference type="NCBI Taxonomy" id="390850"/>
    <lineage>
        <taxon>Eukaryota</taxon>
        <taxon>Metazoa</taxon>
        <taxon>Ecdysozoa</taxon>
        <taxon>Nematoda</taxon>
        <taxon>Chromadorea</taxon>
        <taxon>Rhabditida</taxon>
        <taxon>Tylenchina</taxon>
        <taxon>Tylenchomorpha</taxon>
        <taxon>Tylenchoidea</taxon>
        <taxon>Meloidogynidae</taxon>
        <taxon>Meloidogyninae</taxon>
        <taxon>Meloidogyne</taxon>
    </lineage>
</organism>
<reference evidence="6 7" key="1">
    <citation type="submission" date="2020-08" db="EMBL/GenBank/DDBJ databases">
        <authorList>
            <person name="Koutsovoulos G."/>
            <person name="Danchin GJ E."/>
        </authorList>
    </citation>
    <scope>NUCLEOTIDE SEQUENCE [LARGE SCALE GENOMIC DNA]</scope>
</reference>
<dbReference type="GO" id="GO:0005634">
    <property type="term" value="C:nucleus"/>
    <property type="evidence" value="ECO:0007669"/>
    <property type="project" value="UniProtKB-SubCell"/>
</dbReference>
<dbReference type="EMBL" id="CAJEWN010000190">
    <property type="protein sequence ID" value="CAD2171804.1"/>
    <property type="molecule type" value="Genomic_DNA"/>
</dbReference>
<protein>
    <submittedName>
        <fullName evidence="6">Uncharacterized protein</fullName>
    </submittedName>
</protein>
<feature type="region of interest" description="Disordered" evidence="4">
    <location>
        <begin position="169"/>
        <end position="196"/>
    </location>
</feature>
<dbReference type="GO" id="GO:0045089">
    <property type="term" value="P:positive regulation of innate immune response"/>
    <property type="evidence" value="ECO:0007669"/>
    <property type="project" value="TreeGrafter"/>
</dbReference>
<keyword evidence="5" id="KW-1133">Transmembrane helix</keyword>
<evidence type="ECO:0000256" key="4">
    <source>
        <dbReference type="SAM" id="MobiDB-lite"/>
    </source>
</evidence>
<evidence type="ECO:0000313" key="6">
    <source>
        <dbReference type="EMBL" id="CAD2171804.1"/>
    </source>
</evidence>
<dbReference type="GO" id="GO:0003712">
    <property type="term" value="F:transcription coregulator activity"/>
    <property type="evidence" value="ECO:0007669"/>
    <property type="project" value="TreeGrafter"/>
</dbReference>
<evidence type="ECO:0000256" key="2">
    <source>
        <dbReference type="ARBA" id="ARBA00005625"/>
    </source>
</evidence>
<evidence type="ECO:0000256" key="5">
    <source>
        <dbReference type="SAM" id="Phobius"/>
    </source>
</evidence>
<dbReference type="OrthoDB" id="10039914at2759"/>
<dbReference type="PANTHER" id="PTHR13293:SF6">
    <property type="entry name" value="AKIRIN-RELATED"/>
    <property type="match status" value="1"/>
</dbReference>
<dbReference type="GO" id="GO:0000785">
    <property type="term" value="C:chromatin"/>
    <property type="evidence" value="ECO:0007669"/>
    <property type="project" value="TreeGrafter"/>
</dbReference>
<dbReference type="AlphaFoldDB" id="A0A6V7VBT6"/>
<comment type="subcellular location">
    <subcellularLocation>
        <location evidence="1">Nucleus</location>
    </subcellularLocation>
</comment>
<dbReference type="GO" id="GO:0045944">
    <property type="term" value="P:positive regulation of transcription by RNA polymerase II"/>
    <property type="evidence" value="ECO:0007669"/>
    <property type="project" value="TreeGrafter"/>
</dbReference>
<comment type="caution">
    <text evidence="6">The sequence shown here is derived from an EMBL/GenBank/DDBJ whole genome shotgun (WGS) entry which is preliminary data.</text>
</comment>
<evidence type="ECO:0000256" key="3">
    <source>
        <dbReference type="ARBA" id="ARBA00023242"/>
    </source>
</evidence>
<keyword evidence="5" id="KW-0472">Membrane</keyword>
<gene>
    <name evidence="6" type="ORF">MENT_LOCUS23316</name>
</gene>
<dbReference type="Proteomes" id="UP000580250">
    <property type="component" value="Unassembled WGS sequence"/>
</dbReference>
<keyword evidence="3" id="KW-0539">Nucleus</keyword>
<evidence type="ECO:0000313" key="7">
    <source>
        <dbReference type="Proteomes" id="UP000580250"/>
    </source>
</evidence>
<keyword evidence="5" id="KW-0812">Transmembrane</keyword>
<evidence type="ECO:0000256" key="1">
    <source>
        <dbReference type="ARBA" id="ARBA00004123"/>
    </source>
</evidence>
<feature type="transmembrane region" description="Helical" evidence="5">
    <location>
        <begin position="12"/>
        <end position="35"/>
    </location>
</feature>
<feature type="compositionally biased region" description="Polar residues" evidence="4">
    <location>
        <begin position="169"/>
        <end position="179"/>
    </location>
</feature>
<sequence length="275" mass="31239">MWFSRLKSLIVFCKNVNLAFVIVNFQLFTLFFTFLNELYLYPQINTKSMTCGLAVKRPLDLGQDAFELIDVKRARQSGASPKCSPFRPQMGILATSLNQSTTGTSSPKPSNGLINVPSSPFAEISGRCQLSSNQLDSYLRAEIQHLKRRKLIPRRANITTNSLELSSSTANFRKANSPTSSISGSDSDGEVHSIQDPEKQRAAMLESLYEKPHFSLRQVKLICERLLREQEVRLRYEYETILNKKLDEQHDQYVQFAKEQLEVNATKMGDISYLS</sequence>
<dbReference type="PANTHER" id="PTHR13293">
    <property type="entry name" value="AKIRIN-RELATED"/>
    <property type="match status" value="1"/>
</dbReference>
<dbReference type="InterPro" id="IPR024132">
    <property type="entry name" value="Akirin"/>
</dbReference>
<accession>A0A6V7VBT6</accession>